<evidence type="ECO:0000256" key="1">
    <source>
        <dbReference type="SAM" id="SignalP"/>
    </source>
</evidence>
<organism evidence="2 3">
    <name type="scientific">Mucilaginibacter gynuensis</name>
    <dbReference type="NCBI Taxonomy" id="1302236"/>
    <lineage>
        <taxon>Bacteria</taxon>
        <taxon>Pseudomonadati</taxon>
        <taxon>Bacteroidota</taxon>
        <taxon>Sphingobacteriia</taxon>
        <taxon>Sphingobacteriales</taxon>
        <taxon>Sphingobacteriaceae</taxon>
        <taxon>Mucilaginibacter</taxon>
    </lineage>
</organism>
<comment type="caution">
    <text evidence="2">The sequence shown here is derived from an EMBL/GenBank/DDBJ whole genome shotgun (WGS) entry which is preliminary data.</text>
</comment>
<evidence type="ECO:0000313" key="2">
    <source>
        <dbReference type="EMBL" id="GAA4335453.1"/>
    </source>
</evidence>
<feature type="signal peptide" evidence="1">
    <location>
        <begin position="1"/>
        <end position="27"/>
    </location>
</feature>
<dbReference type="Pfam" id="PF17170">
    <property type="entry name" value="DUF5128"/>
    <property type="match status" value="1"/>
</dbReference>
<sequence length="424" mass="48484">MFALSKNRILVFCYLTIFSLLTNRAYAQETIKVDTSNFSYLRLDPSNAIGGKVSDFFSEIEYIPLETIKESLFGSILRLEVLEDRFIILENSNHFILIFNSSGKYLSKVGTQKEYLTELSINRFTKQILFSNDRGKTLTVCDLNGTVLKKIKFEANADKTKTTSSQMIFLGNDESVGSNYYDNIEINSKYYKPFSKYLIHYAKSDRTVYAQALPYGKLQNNLDVINVGIGPLTLTDIDTASFYSKAYDYSIYQISPKTVKLLYKIIFPAYFSVPTNFATDTTLDGNRYQWFEKHPDAIFCVSNFFRAGDNITFKTTSWNSTKEDDLIYNTKSGTLSALRHIEQDSLSYHLPIFDETSAISNKNGVLASDKDNLYLSLSSLEMFKFYNLNLENKSLYPTKLLSYLKKGSKKDNAVIVRLKLKKSL</sequence>
<protein>
    <recommendedName>
        <fullName evidence="4">6-bladed beta-propeller protein</fullName>
    </recommendedName>
</protein>
<evidence type="ECO:0000313" key="3">
    <source>
        <dbReference type="Proteomes" id="UP001500582"/>
    </source>
</evidence>
<keyword evidence="1" id="KW-0732">Signal</keyword>
<dbReference type="InterPro" id="IPR011042">
    <property type="entry name" value="6-blade_b-propeller_TolB-like"/>
</dbReference>
<evidence type="ECO:0008006" key="4">
    <source>
        <dbReference type="Google" id="ProtNLM"/>
    </source>
</evidence>
<dbReference type="RefSeq" id="WP_345213290.1">
    <property type="nucleotide sequence ID" value="NZ_BAABFT010000015.1"/>
</dbReference>
<accession>A0ABP8H7I5</accession>
<reference evidence="3" key="1">
    <citation type="journal article" date="2019" name="Int. J. Syst. Evol. Microbiol.">
        <title>The Global Catalogue of Microorganisms (GCM) 10K type strain sequencing project: providing services to taxonomists for standard genome sequencing and annotation.</title>
        <authorList>
            <consortium name="The Broad Institute Genomics Platform"/>
            <consortium name="The Broad Institute Genome Sequencing Center for Infectious Disease"/>
            <person name="Wu L."/>
            <person name="Ma J."/>
        </authorList>
    </citation>
    <scope>NUCLEOTIDE SEQUENCE [LARGE SCALE GENOMIC DNA]</scope>
    <source>
        <strain evidence="3">JCM 17705</strain>
    </source>
</reference>
<dbReference type="SUPFAM" id="SSF101898">
    <property type="entry name" value="NHL repeat"/>
    <property type="match status" value="1"/>
</dbReference>
<dbReference type="Gene3D" id="2.120.10.30">
    <property type="entry name" value="TolB, C-terminal domain"/>
    <property type="match status" value="1"/>
</dbReference>
<feature type="chain" id="PRO_5045668630" description="6-bladed beta-propeller protein" evidence="1">
    <location>
        <begin position="28"/>
        <end position="424"/>
    </location>
</feature>
<keyword evidence="3" id="KW-1185">Reference proteome</keyword>
<proteinExistence type="predicted"/>
<gene>
    <name evidence="2" type="ORF">GCM10023149_43480</name>
</gene>
<name>A0ABP8H7I5_9SPHI</name>
<dbReference type="Proteomes" id="UP001500582">
    <property type="component" value="Unassembled WGS sequence"/>
</dbReference>
<dbReference type="EMBL" id="BAABFT010000015">
    <property type="protein sequence ID" value="GAA4335453.1"/>
    <property type="molecule type" value="Genomic_DNA"/>
</dbReference>